<dbReference type="AlphaFoldDB" id="A0A1M6CBQ5"/>
<dbReference type="OrthoDB" id="9255885at2"/>
<organism evidence="1 2">
    <name type="scientific">Desulfatibacillum alkenivorans DSM 16219</name>
    <dbReference type="NCBI Taxonomy" id="1121393"/>
    <lineage>
        <taxon>Bacteria</taxon>
        <taxon>Pseudomonadati</taxon>
        <taxon>Thermodesulfobacteriota</taxon>
        <taxon>Desulfobacteria</taxon>
        <taxon>Desulfobacterales</taxon>
        <taxon>Desulfatibacillaceae</taxon>
        <taxon>Desulfatibacillum</taxon>
    </lineage>
</organism>
<dbReference type="EMBL" id="FQZU01000001">
    <property type="protein sequence ID" value="SHI58427.1"/>
    <property type="molecule type" value="Genomic_DNA"/>
</dbReference>
<evidence type="ECO:0000313" key="2">
    <source>
        <dbReference type="Proteomes" id="UP000183994"/>
    </source>
</evidence>
<gene>
    <name evidence="1" type="ORF">SAMN02745216_00202</name>
</gene>
<proteinExistence type="predicted"/>
<name>A0A1M6CBQ5_9BACT</name>
<dbReference type="Proteomes" id="UP000183994">
    <property type="component" value="Unassembled WGS sequence"/>
</dbReference>
<accession>A0A1M6CBQ5</accession>
<sequence>MKNSEIIQALIGGNSLATVMMPDAAIPTNRPRHWEGFLLPNILIHNGLFWGFTRAAHCAHILGEFVVKEGNAFCYGNNEEKVFFSFAGESDIVCWMPLERYEHHKFVVKNDYELIWSSDAPENLQPVEEAVKNARILKMVFLDEDGLWNIHPVDLCMFHFEENSFLVKSELFHYPILFRDENETKAAIQGARYYFQQHPQEFFVKTRIVQYPCLYGCYPDGTYYNYYDICRNSRKRYRALKIFAQKECGWTMGSLKRQT</sequence>
<evidence type="ECO:0000313" key="1">
    <source>
        <dbReference type="EMBL" id="SHI58427.1"/>
    </source>
</evidence>
<keyword evidence="2" id="KW-1185">Reference proteome</keyword>
<reference evidence="2" key="1">
    <citation type="submission" date="2016-11" db="EMBL/GenBank/DDBJ databases">
        <authorList>
            <person name="Varghese N."/>
            <person name="Submissions S."/>
        </authorList>
    </citation>
    <scope>NUCLEOTIDE SEQUENCE [LARGE SCALE GENOMIC DNA]</scope>
    <source>
        <strain evidence="2">DSM 16219</strain>
    </source>
</reference>
<protein>
    <submittedName>
        <fullName evidence="1">Uncharacterized protein</fullName>
    </submittedName>
</protein>
<dbReference type="RefSeq" id="WP_073471998.1">
    <property type="nucleotide sequence ID" value="NZ_FQZU01000001.1"/>
</dbReference>